<evidence type="ECO:0000256" key="2">
    <source>
        <dbReference type="ARBA" id="ARBA00007879"/>
    </source>
</evidence>
<dbReference type="Proteomes" id="UP000695562">
    <property type="component" value="Unassembled WGS sequence"/>
</dbReference>
<dbReference type="InterPro" id="IPR027450">
    <property type="entry name" value="AlkB-like"/>
</dbReference>
<keyword evidence="5" id="KW-0560">Oxidoreductase</keyword>
<protein>
    <recommendedName>
        <fullName evidence="8">Fe2OG dioxygenase domain-containing protein</fullName>
    </recommendedName>
</protein>
<accession>A0A8J4V553</accession>
<name>A0A8J4V553_9MYCE</name>
<dbReference type="InterPro" id="IPR032862">
    <property type="entry name" value="ALKBH6"/>
</dbReference>
<reference evidence="9" key="1">
    <citation type="submission" date="2020-01" db="EMBL/GenBank/DDBJ databases">
        <title>Development of genomics and gene disruption for Polysphondylium violaceum indicates a role for the polyketide synthase stlB in stalk morphogenesis.</title>
        <authorList>
            <person name="Narita B."/>
            <person name="Kawabe Y."/>
            <person name="Kin K."/>
            <person name="Saito T."/>
            <person name="Gibbs R."/>
            <person name="Kuspa A."/>
            <person name="Muzny D."/>
            <person name="Queller D."/>
            <person name="Richards S."/>
            <person name="Strassman J."/>
            <person name="Sucgang R."/>
            <person name="Worley K."/>
            <person name="Schaap P."/>
        </authorList>
    </citation>
    <scope>NUCLEOTIDE SEQUENCE</scope>
    <source>
        <strain evidence="9">QSvi11</strain>
    </source>
</reference>
<feature type="domain" description="Fe2OG dioxygenase" evidence="8">
    <location>
        <begin position="166"/>
        <end position="279"/>
    </location>
</feature>
<dbReference type="EMBL" id="AJWJ01000156">
    <property type="protein sequence ID" value="KAF2074267.1"/>
    <property type="molecule type" value="Genomic_DNA"/>
</dbReference>
<dbReference type="GO" id="GO:0051213">
    <property type="term" value="F:dioxygenase activity"/>
    <property type="evidence" value="ECO:0007669"/>
    <property type="project" value="UniProtKB-KW"/>
</dbReference>
<keyword evidence="7" id="KW-0539">Nucleus</keyword>
<comment type="caution">
    <text evidence="9">The sequence shown here is derived from an EMBL/GenBank/DDBJ whole genome shotgun (WGS) entry which is preliminary data.</text>
</comment>
<proteinExistence type="inferred from homology"/>
<dbReference type="PANTHER" id="PTHR46030">
    <property type="entry name" value="ALPHA-KETOGLUTARATE-DEPENDENT DIOXYGENASE ALKB HOMOLOG 6"/>
    <property type="match status" value="1"/>
</dbReference>
<dbReference type="GO" id="GO:0005634">
    <property type="term" value="C:nucleus"/>
    <property type="evidence" value="ECO:0007669"/>
    <property type="project" value="UniProtKB-SubCell"/>
</dbReference>
<evidence type="ECO:0000256" key="6">
    <source>
        <dbReference type="ARBA" id="ARBA00023004"/>
    </source>
</evidence>
<dbReference type="Gene3D" id="2.60.120.590">
    <property type="entry name" value="Alpha-ketoglutarate-dependent dioxygenase AlkB-like"/>
    <property type="match status" value="1"/>
</dbReference>
<dbReference type="AlphaFoldDB" id="A0A8J4V553"/>
<evidence type="ECO:0000256" key="4">
    <source>
        <dbReference type="ARBA" id="ARBA00022964"/>
    </source>
</evidence>
<comment type="similarity">
    <text evidence="2">Belongs to the alkB family.</text>
</comment>
<evidence type="ECO:0000256" key="3">
    <source>
        <dbReference type="ARBA" id="ARBA00022723"/>
    </source>
</evidence>
<sequence>MIDFKKLLLEEKKKALSQTSTSQDKFQIQAPDISNTTNRISTATATTTSNQDSSDNESIDNILSNQNTVEYNLFLKGIQDKLVQYKLKNTEIDSIYLIENYITEEEEKELMENVYADENDGQWVQLKRRRLQNWGGQPIPKGMVEEIIPKWLDIYCIKVSEFFKKKPNHILLNEYSYNQGIFPHKDGPLFFPCVSILSLGSTCIMDFYKELNDKNTQQVFLRPRSLLLFTQDAYKNYYHGIREEYFDIITENVINKEGLEIGQEIEREVRVSLTIRIVPNTIRKRTKEEQEQ</sequence>
<dbReference type="InterPro" id="IPR037151">
    <property type="entry name" value="AlkB-like_sf"/>
</dbReference>
<dbReference type="InterPro" id="IPR005123">
    <property type="entry name" value="Oxoglu/Fe-dep_dioxygenase_dom"/>
</dbReference>
<evidence type="ECO:0000259" key="8">
    <source>
        <dbReference type="PROSITE" id="PS51471"/>
    </source>
</evidence>
<evidence type="ECO:0000256" key="1">
    <source>
        <dbReference type="ARBA" id="ARBA00004123"/>
    </source>
</evidence>
<evidence type="ECO:0000256" key="5">
    <source>
        <dbReference type="ARBA" id="ARBA00023002"/>
    </source>
</evidence>
<evidence type="ECO:0000256" key="7">
    <source>
        <dbReference type="ARBA" id="ARBA00023242"/>
    </source>
</evidence>
<gene>
    <name evidence="9" type="ORF">CYY_004441</name>
</gene>
<dbReference type="GO" id="GO:0046872">
    <property type="term" value="F:metal ion binding"/>
    <property type="evidence" value="ECO:0007669"/>
    <property type="project" value="UniProtKB-KW"/>
</dbReference>
<organism evidence="9 10">
    <name type="scientific">Polysphondylium violaceum</name>
    <dbReference type="NCBI Taxonomy" id="133409"/>
    <lineage>
        <taxon>Eukaryota</taxon>
        <taxon>Amoebozoa</taxon>
        <taxon>Evosea</taxon>
        <taxon>Eumycetozoa</taxon>
        <taxon>Dictyostelia</taxon>
        <taxon>Dictyosteliales</taxon>
        <taxon>Dictyosteliaceae</taxon>
        <taxon>Polysphondylium</taxon>
    </lineage>
</organism>
<dbReference type="Pfam" id="PF13532">
    <property type="entry name" value="2OG-FeII_Oxy_2"/>
    <property type="match status" value="1"/>
</dbReference>
<dbReference type="SUPFAM" id="SSF51197">
    <property type="entry name" value="Clavaminate synthase-like"/>
    <property type="match status" value="1"/>
</dbReference>
<keyword evidence="3" id="KW-0479">Metal-binding</keyword>
<dbReference type="PROSITE" id="PS51471">
    <property type="entry name" value="FE2OG_OXY"/>
    <property type="match status" value="1"/>
</dbReference>
<keyword evidence="10" id="KW-1185">Reference proteome</keyword>
<comment type="subcellular location">
    <subcellularLocation>
        <location evidence="1">Nucleus</location>
    </subcellularLocation>
</comment>
<keyword evidence="6" id="KW-0408">Iron</keyword>
<dbReference type="PANTHER" id="PTHR46030:SF1">
    <property type="entry name" value="ALPHA-KETOGLUTARATE-DEPENDENT DIOXYGENASE ALKB HOMOLOG 6"/>
    <property type="match status" value="1"/>
</dbReference>
<keyword evidence="4" id="KW-0223">Dioxygenase</keyword>
<evidence type="ECO:0000313" key="10">
    <source>
        <dbReference type="Proteomes" id="UP000695562"/>
    </source>
</evidence>
<evidence type="ECO:0000313" key="9">
    <source>
        <dbReference type="EMBL" id="KAF2074267.1"/>
    </source>
</evidence>
<dbReference type="OrthoDB" id="412814at2759"/>